<dbReference type="InterPro" id="IPR023408">
    <property type="entry name" value="MscS_beta-dom_sf"/>
</dbReference>
<evidence type="ECO:0000256" key="1">
    <source>
        <dbReference type="ARBA" id="ARBA00004651"/>
    </source>
</evidence>
<dbReference type="SUPFAM" id="SSF50182">
    <property type="entry name" value="Sm-like ribonucleoproteins"/>
    <property type="match status" value="1"/>
</dbReference>
<comment type="similarity">
    <text evidence="2">Belongs to the MscS (TC 1.A.23) family.</text>
</comment>
<keyword evidence="4 7" id="KW-0812">Transmembrane</keyword>
<feature type="signal peptide" evidence="8">
    <location>
        <begin position="1"/>
        <end position="18"/>
    </location>
</feature>
<evidence type="ECO:0000259" key="11">
    <source>
        <dbReference type="Pfam" id="PF21088"/>
    </source>
</evidence>
<keyword evidence="8" id="KW-0732">Signal</keyword>
<feature type="transmembrane region" description="Helical" evidence="7">
    <location>
        <begin position="213"/>
        <end position="237"/>
    </location>
</feature>
<dbReference type="PANTHER" id="PTHR30566">
    <property type="entry name" value="YNAI-RELATED MECHANOSENSITIVE ION CHANNEL"/>
    <property type="match status" value="1"/>
</dbReference>
<keyword evidence="6 7" id="KW-0472">Membrane</keyword>
<dbReference type="SUPFAM" id="SSF82689">
    <property type="entry name" value="Mechanosensitive channel protein MscS (YggB), C-terminal domain"/>
    <property type="match status" value="1"/>
</dbReference>
<feature type="chain" id="PRO_5045996361" evidence="8">
    <location>
        <begin position="19"/>
        <end position="538"/>
    </location>
</feature>
<dbReference type="Gene3D" id="3.30.70.100">
    <property type="match status" value="1"/>
</dbReference>
<sequence length="538" mass="62406">MRKILFLVLLFSPFFSNALEVEKDTITSRLESPYEALQTFVSNTKANEPNLAAASIIFNDPQLSTDEKIEYVKKFEQIMEGAGIFIFFDDVPKTKDYFDSLSNEHRYVINSRYPEIYLQRKRGRWQFQPEVISEMDTIHKEIFRFGTDFLLSPEKKESWFGAKIFGMELWQIIGIVIIILISLLIRYIFSIVFEKIFIRLLDRFKQKQIGSKYLLPITKPIGMICVFIFISLVYPVLQMHEMVGYYVTMALKALIPLYAMISVYRLVNILEMYLTRLVNKTESKLDDQLVPLLKKVLRLIVVIIGVLVILDNMNVPILPLLTGLSIGGLAFALAAQDTIKNFFGSMMIFIDKPFQIGDWIVSDGIDGMVEEVGFRSTRIRTFRNSLISVPNGQLADQTIDNNGLRQFRRFKSTLSIKYDTPPERIEVFVEGLREILMRHPNTNKENYEIHLNEMGASSLDVLFYIFFHAPTWSAELKFRQEIILEILKLARELGVHFAFPTQTLHIEDLPGQQSLSPNYTWTKEELRAKKDKYFNPEA</sequence>
<reference evidence="12 13" key="1">
    <citation type="submission" date="2022-10" db="EMBL/GenBank/DDBJ databases">
        <title>Comparative genomics and taxonomic characterization of three novel marine species of genus Reichenbachiella exhibiting antioxidant and polysaccharide degradation activities.</title>
        <authorList>
            <person name="Muhammad N."/>
            <person name="Lee Y.-J."/>
            <person name="Ko J."/>
            <person name="Kim S.-G."/>
        </authorList>
    </citation>
    <scope>NUCLEOTIDE SEQUENCE [LARGE SCALE GENOMIC DNA]</scope>
    <source>
        <strain evidence="12 13">ABR2-5</strain>
    </source>
</reference>
<feature type="transmembrane region" description="Helical" evidence="7">
    <location>
        <begin position="169"/>
        <end position="193"/>
    </location>
</feature>
<evidence type="ECO:0000256" key="2">
    <source>
        <dbReference type="ARBA" id="ARBA00008017"/>
    </source>
</evidence>
<evidence type="ECO:0000313" key="12">
    <source>
        <dbReference type="EMBL" id="MCV9387990.1"/>
    </source>
</evidence>
<feature type="transmembrane region" description="Helical" evidence="7">
    <location>
        <begin position="243"/>
        <end position="267"/>
    </location>
</feature>
<evidence type="ECO:0000256" key="6">
    <source>
        <dbReference type="ARBA" id="ARBA00023136"/>
    </source>
</evidence>
<dbReference type="Pfam" id="PF00924">
    <property type="entry name" value="MS_channel_2nd"/>
    <property type="match status" value="1"/>
</dbReference>
<feature type="domain" description="Mechanosensitive ion channel MscS C-terminal" evidence="10">
    <location>
        <begin position="414"/>
        <end position="497"/>
    </location>
</feature>
<feature type="transmembrane region" description="Helical" evidence="7">
    <location>
        <begin position="288"/>
        <end position="310"/>
    </location>
</feature>
<dbReference type="SUPFAM" id="SSF82861">
    <property type="entry name" value="Mechanosensitive channel protein MscS (YggB), transmembrane region"/>
    <property type="match status" value="1"/>
</dbReference>
<feature type="domain" description="Mechanosensitive ion channel transmembrane helices 2/3" evidence="11">
    <location>
        <begin position="295"/>
        <end position="336"/>
    </location>
</feature>
<proteinExistence type="inferred from homology"/>
<dbReference type="Gene3D" id="2.30.30.60">
    <property type="match status" value="1"/>
</dbReference>
<dbReference type="InterPro" id="IPR049142">
    <property type="entry name" value="MS_channel_1st"/>
</dbReference>
<name>A0ABT3CWY0_9BACT</name>
<dbReference type="RefSeq" id="WP_264138812.1">
    <property type="nucleotide sequence ID" value="NZ_JAOYOD010000001.1"/>
</dbReference>
<accession>A0ABT3CWY0</accession>
<keyword evidence="3" id="KW-1003">Cell membrane</keyword>
<dbReference type="Proteomes" id="UP001300692">
    <property type="component" value="Unassembled WGS sequence"/>
</dbReference>
<keyword evidence="5 7" id="KW-1133">Transmembrane helix</keyword>
<dbReference type="Pfam" id="PF21088">
    <property type="entry name" value="MS_channel_1st"/>
    <property type="match status" value="1"/>
</dbReference>
<dbReference type="InterPro" id="IPR006685">
    <property type="entry name" value="MscS_channel_2nd"/>
</dbReference>
<gene>
    <name evidence="12" type="ORF">N7U62_15005</name>
</gene>
<evidence type="ECO:0000256" key="4">
    <source>
        <dbReference type="ARBA" id="ARBA00022692"/>
    </source>
</evidence>
<dbReference type="EMBL" id="JAOYOD010000001">
    <property type="protein sequence ID" value="MCV9387990.1"/>
    <property type="molecule type" value="Genomic_DNA"/>
</dbReference>
<feature type="domain" description="Mechanosensitive ion channel MscS" evidence="9">
    <location>
        <begin position="337"/>
        <end position="401"/>
    </location>
</feature>
<evidence type="ECO:0000259" key="10">
    <source>
        <dbReference type="Pfam" id="PF21082"/>
    </source>
</evidence>
<comment type="caution">
    <text evidence="12">The sequence shown here is derived from an EMBL/GenBank/DDBJ whole genome shotgun (WGS) entry which is preliminary data.</text>
</comment>
<evidence type="ECO:0000313" key="13">
    <source>
        <dbReference type="Proteomes" id="UP001300692"/>
    </source>
</evidence>
<keyword evidence="13" id="KW-1185">Reference proteome</keyword>
<evidence type="ECO:0000256" key="5">
    <source>
        <dbReference type="ARBA" id="ARBA00022989"/>
    </source>
</evidence>
<dbReference type="Pfam" id="PF21082">
    <property type="entry name" value="MS_channel_3rd"/>
    <property type="match status" value="1"/>
</dbReference>
<dbReference type="InterPro" id="IPR011014">
    <property type="entry name" value="MscS_channel_TM-2"/>
</dbReference>
<dbReference type="InterPro" id="IPR049278">
    <property type="entry name" value="MS_channel_C"/>
</dbReference>
<dbReference type="Gene3D" id="1.10.287.1260">
    <property type="match status" value="1"/>
</dbReference>
<evidence type="ECO:0000256" key="8">
    <source>
        <dbReference type="SAM" id="SignalP"/>
    </source>
</evidence>
<protein>
    <submittedName>
        <fullName evidence="12">Mechanosensitive ion channel family protein</fullName>
    </submittedName>
</protein>
<dbReference type="InterPro" id="IPR010920">
    <property type="entry name" value="LSM_dom_sf"/>
</dbReference>
<dbReference type="PANTHER" id="PTHR30566:SF5">
    <property type="entry name" value="MECHANOSENSITIVE ION CHANNEL PROTEIN 1, MITOCHONDRIAL-RELATED"/>
    <property type="match status" value="1"/>
</dbReference>
<evidence type="ECO:0000259" key="9">
    <source>
        <dbReference type="Pfam" id="PF00924"/>
    </source>
</evidence>
<evidence type="ECO:0000256" key="3">
    <source>
        <dbReference type="ARBA" id="ARBA00022475"/>
    </source>
</evidence>
<organism evidence="12 13">
    <name type="scientific">Reichenbachiella ulvae</name>
    <dbReference type="NCBI Taxonomy" id="2980104"/>
    <lineage>
        <taxon>Bacteria</taxon>
        <taxon>Pseudomonadati</taxon>
        <taxon>Bacteroidota</taxon>
        <taxon>Cytophagia</taxon>
        <taxon>Cytophagales</taxon>
        <taxon>Reichenbachiellaceae</taxon>
        <taxon>Reichenbachiella</taxon>
    </lineage>
</organism>
<comment type="subcellular location">
    <subcellularLocation>
        <location evidence="1">Cell membrane</location>
        <topology evidence="1">Multi-pass membrane protein</topology>
    </subcellularLocation>
</comment>
<dbReference type="InterPro" id="IPR011066">
    <property type="entry name" value="MscS_channel_C_sf"/>
</dbReference>
<evidence type="ECO:0000256" key="7">
    <source>
        <dbReference type="SAM" id="Phobius"/>
    </source>
</evidence>